<protein>
    <recommendedName>
        <fullName evidence="3">Lipopolysaccharide biosynthesis protein</fullName>
    </recommendedName>
</protein>
<keyword evidence="2" id="KW-1185">Reference proteome</keyword>
<reference evidence="2" key="1">
    <citation type="journal article" date="2019" name="Int. J. Syst. Evol. Microbiol.">
        <title>The Global Catalogue of Microorganisms (GCM) 10K type strain sequencing project: providing services to taxonomists for standard genome sequencing and annotation.</title>
        <authorList>
            <consortium name="The Broad Institute Genomics Platform"/>
            <consortium name="The Broad Institute Genome Sequencing Center for Infectious Disease"/>
            <person name="Wu L."/>
            <person name="Ma J."/>
        </authorList>
    </citation>
    <scope>NUCLEOTIDE SEQUENCE [LARGE SCALE GENOMIC DNA]</scope>
    <source>
        <strain evidence="2">JCM 9651</strain>
    </source>
</reference>
<sequence>MPRMTPPKRLRVRPKTLPLWWPLPTLALAGLLAGGSYGLLTAAQYAATSYVVVIPTERSDPGTALGFAQAYGRMATQIAGRKGDPRVRASTSPDAPMIEITATAARPGAAAELANDVARALTGNSSRMQSGTGVRLLQLSPATAPTVPASLSAPLTALVGGCAGGLLGGLVLLTFPRRPPAELPVAVPAPAAEVV</sequence>
<gene>
    <name evidence="1" type="ORF">GCM10020367_28220</name>
</gene>
<evidence type="ECO:0000313" key="2">
    <source>
        <dbReference type="Proteomes" id="UP001499990"/>
    </source>
</evidence>
<name>A0ABP6SCA5_9ACTN</name>
<dbReference type="RefSeq" id="WP_345037244.1">
    <property type="nucleotide sequence ID" value="NZ_BAAAYL010000001.1"/>
</dbReference>
<evidence type="ECO:0000313" key="1">
    <source>
        <dbReference type="EMBL" id="GAA3372614.1"/>
    </source>
</evidence>
<organism evidence="1 2">
    <name type="scientific">Streptomyces sannanensis</name>
    <dbReference type="NCBI Taxonomy" id="285536"/>
    <lineage>
        <taxon>Bacteria</taxon>
        <taxon>Bacillati</taxon>
        <taxon>Actinomycetota</taxon>
        <taxon>Actinomycetes</taxon>
        <taxon>Kitasatosporales</taxon>
        <taxon>Streptomycetaceae</taxon>
        <taxon>Streptomyces</taxon>
    </lineage>
</organism>
<dbReference type="Proteomes" id="UP001499990">
    <property type="component" value="Unassembled WGS sequence"/>
</dbReference>
<proteinExistence type="predicted"/>
<dbReference type="EMBL" id="BAAAYL010000001">
    <property type="protein sequence ID" value="GAA3372614.1"/>
    <property type="molecule type" value="Genomic_DNA"/>
</dbReference>
<accession>A0ABP6SCA5</accession>
<evidence type="ECO:0008006" key="3">
    <source>
        <dbReference type="Google" id="ProtNLM"/>
    </source>
</evidence>
<comment type="caution">
    <text evidence="1">The sequence shown here is derived from an EMBL/GenBank/DDBJ whole genome shotgun (WGS) entry which is preliminary data.</text>
</comment>